<dbReference type="GO" id="GO:0005737">
    <property type="term" value="C:cytoplasm"/>
    <property type="evidence" value="ECO:0007669"/>
    <property type="project" value="TreeGrafter"/>
</dbReference>
<dbReference type="SUPFAM" id="SSF56529">
    <property type="entry name" value="FAH"/>
    <property type="match status" value="1"/>
</dbReference>
<dbReference type="GO" id="GO:0047437">
    <property type="term" value="F:4-oxalocrotonate decarboxylase activity"/>
    <property type="evidence" value="ECO:0007669"/>
    <property type="project" value="UniProtKB-EC"/>
</dbReference>
<keyword evidence="4" id="KW-1185">Reference proteome</keyword>
<dbReference type="InterPro" id="IPR050772">
    <property type="entry name" value="Hydratase-Decarb/MhpD_sf"/>
</dbReference>
<dbReference type="RefSeq" id="WP_182848281.1">
    <property type="nucleotide sequence ID" value="NZ_JACJIA010000015.1"/>
</dbReference>
<dbReference type="GO" id="GO:0008684">
    <property type="term" value="F:2-oxopent-4-enoate hydratase activity"/>
    <property type="evidence" value="ECO:0007669"/>
    <property type="project" value="TreeGrafter"/>
</dbReference>
<comment type="caution">
    <text evidence="3">The sequence shown here is derived from an EMBL/GenBank/DDBJ whole genome shotgun (WGS) entry which is preliminary data.</text>
</comment>
<dbReference type="Proteomes" id="UP000572680">
    <property type="component" value="Unassembled WGS sequence"/>
</dbReference>
<sequence length="250" mass="25908">MSTPDVKALADALERATADRTAIPRLTDTVAFDVPTAYEVQREGIARRIAAGERPAGVKMGFTSRAKMVQMGVDDVIWGLLTDGMLVESVVDTAALIHPRVEPEIAFLVGAEIHNPAEAATAVAGVAVGFEVLDSRYTGFSFTLPDVIADNASAAAFGFGTWHPPRELANLGIVMEIDGRVAQTGSSAAILGDPYRSLRAAARLALAAGVPLRPGAVVLAGAATAAVPLPKDAHVRVTCAGLGSVEVTTR</sequence>
<evidence type="ECO:0000259" key="2">
    <source>
        <dbReference type="Pfam" id="PF01557"/>
    </source>
</evidence>
<keyword evidence="1 3" id="KW-0456">Lyase</keyword>
<gene>
    <name evidence="3" type="ORF">HNR61_008044</name>
</gene>
<accession>A0A7W3LY73</accession>
<organism evidence="3 4">
    <name type="scientific">Actinomadura namibiensis</name>
    <dbReference type="NCBI Taxonomy" id="182080"/>
    <lineage>
        <taxon>Bacteria</taxon>
        <taxon>Bacillati</taxon>
        <taxon>Actinomycetota</taxon>
        <taxon>Actinomycetes</taxon>
        <taxon>Streptosporangiales</taxon>
        <taxon>Thermomonosporaceae</taxon>
        <taxon>Actinomadura</taxon>
    </lineage>
</organism>
<dbReference type="PANTHER" id="PTHR30143:SF0">
    <property type="entry name" value="2-KETO-4-PENTENOATE HYDRATASE"/>
    <property type="match status" value="1"/>
</dbReference>
<dbReference type="PANTHER" id="PTHR30143">
    <property type="entry name" value="ACID HYDRATASE"/>
    <property type="match status" value="1"/>
</dbReference>
<dbReference type="EC" id="4.1.1.77" evidence="3"/>
<feature type="domain" description="Fumarylacetoacetase-like C-terminal" evidence="2">
    <location>
        <begin position="99"/>
        <end position="248"/>
    </location>
</feature>
<dbReference type="Pfam" id="PF01557">
    <property type="entry name" value="FAA_hydrolase"/>
    <property type="match status" value="1"/>
</dbReference>
<evidence type="ECO:0000256" key="1">
    <source>
        <dbReference type="ARBA" id="ARBA00023239"/>
    </source>
</evidence>
<dbReference type="Gene3D" id="3.90.850.10">
    <property type="entry name" value="Fumarylacetoacetase-like, C-terminal domain"/>
    <property type="match status" value="1"/>
</dbReference>
<evidence type="ECO:0000313" key="3">
    <source>
        <dbReference type="EMBL" id="MBA8956362.1"/>
    </source>
</evidence>
<dbReference type="InterPro" id="IPR011234">
    <property type="entry name" value="Fumarylacetoacetase-like_C"/>
</dbReference>
<reference evidence="3 4" key="1">
    <citation type="submission" date="2020-08" db="EMBL/GenBank/DDBJ databases">
        <title>Genomic Encyclopedia of Type Strains, Phase IV (KMG-IV): sequencing the most valuable type-strain genomes for metagenomic binning, comparative biology and taxonomic classification.</title>
        <authorList>
            <person name="Goeker M."/>
        </authorList>
    </citation>
    <scope>NUCLEOTIDE SEQUENCE [LARGE SCALE GENOMIC DNA]</scope>
    <source>
        <strain evidence="3 4">DSM 44197</strain>
    </source>
</reference>
<dbReference type="InterPro" id="IPR036663">
    <property type="entry name" value="Fumarylacetoacetase_C_sf"/>
</dbReference>
<name>A0A7W3LY73_ACTNM</name>
<dbReference type="EMBL" id="JACJIA010000015">
    <property type="protein sequence ID" value="MBA8956362.1"/>
    <property type="molecule type" value="Genomic_DNA"/>
</dbReference>
<proteinExistence type="predicted"/>
<protein>
    <submittedName>
        <fullName evidence="3">2-oxo-3-hexenedioate decarboxylase</fullName>
        <ecNumber evidence="3">4.1.1.77</ecNumber>
    </submittedName>
</protein>
<dbReference type="AlphaFoldDB" id="A0A7W3LY73"/>
<evidence type="ECO:0000313" key="4">
    <source>
        <dbReference type="Proteomes" id="UP000572680"/>
    </source>
</evidence>